<evidence type="ECO:0000313" key="3">
    <source>
        <dbReference type="Proteomes" id="UP000188320"/>
    </source>
</evidence>
<gene>
    <name evidence="1" type="ORF">AX774_g1516</name>
    <name evidence="2" type="ORF">AX774_g791</name>
</gene>
<evidence type="ECO:0000313" key="2">
    <source>
        <dbReference type="EMBL" id="OMH85659.1"/>
    </source>
</evidence>
<protein>
    <submittedName>
        <fullName evidence="1">Uncharacterized protein</fullName>
    </submittedName>
</protein>
<dbReference type="EMBL" id="LSSK01000062">
    <property type="protein sequence ID" value="OMH85659.1"/>
    <property type="molecule type" value="Genomic_DNA"/>
</dbReference>
<comment type="caution">
    <text evidence="1">The sequence shown here is derived from an EMBL/GenBank/DDBJ whole genome shotgun (WGS) entry which is preliminary data.</text>
</comment>
<reference evidence="1" key="2">
    <citation type="submission" date="2017-01" db="EMBL/GenBank/DDBJ databases">
        <authorList>
            <person name="Mah S.A."/>
            <person name="Swanson W.J."/>
            <person name="Moy G.W."/>
            <person name="Vacquier V.D."/>
        </authorList>
    </citation>
    <scope>NUCLEOTIDE SEQUENCE [LARGE SCALE GENOMIC DNA]</scope>
    <source>
        <strain evidence="1">COL-18-3</strain>
    </source>
</reference>
<accession>A0A1R1PVM6</accession>
<name>A0A1R1PVM6_ZANCU</name>
<evidence type="ECO:0000313" key="1">
    <source>
        <dbReference type="EMBL" id="OMH84942.1"/>
    </source>
</evidence>
<proteinExistence type="predicted"/>
<dbReference type="Proteomes" id="UP000188320">
    <property type="component" value="Unassembled WGS sequence"/>
</dbReference>
<sequence>MPDVLPVLDKTTEYGRMVQEERCMTVQNYPVDTDITMMKRVPISSRLAVPADPSLQENFKMGISELPSTRIYHTFLDTITRETGAQCQPVWTIHETGVHVATVSQEHLLKSVPNTEFSGVGGEVPDFMFVNSPPRHNVPDEPAQNANNSQALKLLAKL</sequence>
<dbReference type="AlphaFoldDB" id="A0A1R1PVM6"/>
<keyword evidence="3" id="KW-1185">Reference proteome</keyword>
<dbReference type="EMBL" id="LSSK01000128">
    <property type="protein sequence ID" value="OMH84942.1"/>
    <property type="molecule type" value="Genomic_DNA"/>
</dbReference>
<reference evidence="3" key="1">
    <citation type="submission" date="2017-01" db="EMBL/GenBank/DDBJ databases">
        <authorList>
            <person name="Wang Y."/>
            <person name="White M."/>
            <person name="Kvist S."/>
            <person name="Moncalvo J.-M."/>
        </authorList>
    </citation>
    <scope>NUCLEOTIDE SEQUENCE [LARGE SCALE GENOMIC DNA]</scope>
    <source>
        <strain evidence="3">COL-18-3</strain>
    </source>
</reference>
<organism evidence="1 3">
    <name type="scientific">Zancudomyces culisetae</name>
    <name type="common">Gut fungus</name>
    <name type="synonym">Smittium culisetae</name>
    <dbReference type="NCBI Taxonomy" id="1213189"/>
    <lineage>
        <taxon>Eukaryota</taxon>
        <taxon>Fungi</taxon>
        <taxon>Fungi incertae sedis</taxon>
        <taxon>Zoopagomycota</taxon>
        <taxon>Kickxellomycotina</taxon>
        <taxon>Harpellomycetes</taxon>
        <taxon>Harpellales</taxon>
        <taxon>Legeriomycetaceae</taxon>
        <taxon>Zancudomyces</taxon>
    </lineage>
</organism>